<gene>
    <name evidence="8" type="ORF">BTIS_0351</name>
</gene>
<evidence type="ECO:0000256" key="4">
    <source>
        <dbReference type="ARBA" id="ARBA00022989"/>
    </source>
</evidence>
<feature type="transmembrane region" description="Helical" evidence="6">
    <location>
        <begin position="104"/>
        <end position="124"/>
    </location>
</feature>
<evidence type="ECO:0000256" key="5">
    <source>
        <dbReference type="ARBA" id="ARBA00023136"/>
    </source>
</evidence>
<evidence type="ECO:0000256" key="1">
    <source>
        <dbReference type="ARBA" id="ARBA00004141"/>
    </source>
</evidence>
<dbReference type="AlphaFoldDB" id="A0A261FHI5"/>
<evidence type="ECO:0000313" key="8">
    <source>
        <dbReference type="EMBL" id="OZG58630.1"/>
    </source>
</evidence>
<dbReference type="Proteomes" id="UP000216444">
    <property type="component" value="Unassembled WGS sequence"/>
</dbReference>
<proteinExistence type="inferred from homology"/>
<feature type="transmembrane region" description="Helical" evidence="6">
    <location>
        <begin position="31"/>
        <end position="53"/>
    </location>
</feature>
<keyword evidence="3 6" id="KW-0812">Transmembrane</keyword>
<dbReference type="EMBL" id="MWWV01000003">
    <property type="protein sequence ID" value="OZG58630.1"/>
    <property type="molecule type" value="Genomic_DNA"/>
</dbReference>
<protein>
    <submittedName>
        <fullName evidence="8">Sugar translocase</fullName>
    </submittedName>
</protein>
<reference evidence="8 9" key="1">
    <citation type="journal article" date="2017" name="BMC Genomics">
        <title>Comparative genomic and phylogenomic analyses of the Bifidobacteriaceae family.</title>
        <authorList>
            <person name="Lugli G.A."/>
            <person name="Milani C."/>
            <person name="Turroni F."/>
            <person name="Duranti S."/>
            <person name="Mancabelli L."/>
            <person name="Mangifesta M."/>
            <person name="Ferrario C."/>
            <person name="Modesto M."/>
            <person name="Mattarelli P."/>
            <person name="Jiri K."/>
            <person name="van Sinderen D."/>
            <person name="Ventura M."/>
        </authorList>
    </citation>
    <scope>NUCLEOTIDE SEQUENCE [LARGE SCALE GENOMIC DNA]</scope>
    <source>
        <strain evidence="8 9">DSM 100201</strain>
    </source>
</reference>
<evidence type="ECO:0000256" key="2">
    <source>
        <dbReference type="ARBA" id="ARBA00009399"/>
    </source>
</evidence>
<keyword evidence="4 6" id="KW-1133">Transmembrane helix</keyword>
<evidence type="ECO:0000259" key="7">
    <source>
        <dbReference type="Pfam" id="PF04138"/>
    </source>
</evidence>
<feature type="transmembrane region" description="Helical" evidence="6">
    <location>
        <begin position="5"/>
        <end position="25"/>
    </location>
</feature>
<dbReference type="PANTHER" id="PTHR38459">
    <property type="entry name" value="PROPHAGE BACTOPRENOL-LINKED GLUCOSE TRANSLOCASE HOMOLOG"/>
    <property type="match status" value="1"/>
</dbReference>
<evidence type="ECO:0000256" key="6">
    <source>
        <dbReference type="SAM" id="Phobius"/>
    </source>
</evidence>
<keyword evidence="5 6" id="KW-0472">Membrane</keyword>
<feature type="domain" description="GtrA/DPMS transmembrane" evidence="7">
    <location>
        <begin position="2"/>
        <end position="128"/>
    </location>
</feature>
<dbReference type="InterPro" id="IPR051401">
    <property type="entry name" value="GtrA_CellWall_Glycosyl"/>
</dbReference>
<dbReference type="GO" id="GO:0000271">
    <property type="term" value="P:polysaccharide biosynthetic process"/>
    <property type="evidence" value="ECO:0007669"/>
    <property type="project" value="InterPro"/>
</dbReference>
<comment type="subcellular location">
    <subcellularLocation>
        <location evidence="1">Membrane</location>
        <topology evidence="1">Multi-pass membrane protein</topology>
    </subcellularLocation>
</comment>
<organism evidence="8 9">
    <name type="scientific">Bifidobacterium tissieri</name>
    <dbReference type="NCBI Taxonomy" id="1630162"/>
    <lineage>
        <taxon>Bacteria</taxon>
        <taxon>Bacillati</taxon>
        <taxon>Actinomycetota</taxon>
        <taxon>Actinomycetes</taxon>
        <taxon>Bifidobacteriales</taxon>
        <taxon>Bifidobacteriaceae</taxon>
        <taxon>Bifidobacterium</taxon>
    </lineage>
</organism>
<dbReference type="InterPro" id="IPR007267">
    <property type="entry name" value="GtrA_DPMS_TM"/>
</dbReference>
<dbReference type="PANTHER" id="PTHR38459:SF1">
    <property type="entry name" value="PROPHAGE BACTOPRENOL-LINKED GLUCOSE TRANSLOCASE HOMOLOG"/>
    <property type="match status" value="1"/>
</dbReference>
<evidence type="ECO:0000256" key="3">
    <source>
        <dbReference type="ARBA" id="ARBA00022692"/>
    </source>
</evidence>
<keyword evidence="9" id="KW-1185">Reference proteome</keyword>
<dbReference type="Pfam" id="PF04138">
    <property type="entry name" value="GtrA_DPMS_TM"/>
    <property type="match status" value="1"/>
</dbReference>
<accession>A0A261FHI5</accession>
<comment type="similarity">
    <text evidence="2">Belongs to the GtrA family.</text>
</comment>
<feature type="transmembrane region" description="Helical" evidence="6">
    <location>
        <begin position="65"/>
        <end position="84"/>
    </location>
</feature>
<comment type="caution">
    <text evidence="8">The sequence shown here is derived from an EMBL/GenBank/DDBJ whole genome shotgun (WGS) entry which is preliminary data.</text>
</comment>
<sequence length="177" mass="20344">MKFGIVGVVAFVIDWGILNLLVIFLHMPNVVAATISFIISLIFNYLASMKFVFKHREDMARWMEMTIFVVSAVIGLLINDLIIWMSTSMLPADAIHTDHGRYVLYTNIGKLIATVVVAVWNFVIRKWLLDDTHTNAMNRLRSGDHKLTPEELEAKREKSFSHRLGMWSIKHAPFGWK</sequence>
<name>A0A261FHI5_9BIFI</name>
<dbReference type="GO" id="GO:0005886">
    <property type="term" value="C:plasma membrane"/>
    <property type="evidence" value="ECO:0007669"/>
    <property type="project" value="TreeGrafter"/>
</dbReference>
<evidence type="ECO:0000313" key="9">
    <source>
        <dbReference type="Proteomes" id="UP000216444"/>
    </source>
</evidence>